<gene>
    <name evidence="7" type="primary">TPHA0A04780</name>
    <name evidence="7" type="ordered locus">TPHA_0A04780</name>
</gene>
<dbReference type="AlphaFoldDB" id="G8BNS5"/>
<dbReference type="GO" id="GO:0006898">
    <property type="term" value="P:receptor-mediated endocytosis"/>
    <property type="evidence" value="ECO:0007669"/>
    <property type="project" value="EnsemblFungi"/>
</dbReference>
<evidence type="ECO:0000256" key="1">
    <source>
        <dbReference type="ARBA" id="ARBA00002550"/>
    </source>
</evidence>
<dbReference type="CDD" id="cd23270">
    <property type="entry name" value="YPP1"/>
    <property type="match status" value="1"/>
</dbReference>
<dbReference type="HOGENOM" id="CLU_019616_0_0_1"/>
<dbReference type="OMA" id="VSFKIVC"/>
<keyword evidence="4" id="KW-0254">Endocytosis</keyword>
<sequence>MISIAQTLSSRLIGANVFCSADENLNKVLTLQFRVHYHVFGLTTTKAIGNNIEVADIQPKNANVLLSDCEKLLSKIKSSEPTRDLLQKILFNCMGMISFHTKDIQKSKNFFQKSNSIKINAEDQKKFETYLKLESLYYGSKINNNNLQLYYDNLLPVLNNRIPSESNGLTMHVLQLILEQLKSNTNDDIKTFFSLFKSDSPVSSGLLPLIVCYIYRTNKNIKLDEFFLSIGNDIISKAKFPSAEEQNNEELEQFLVFLDLYFRDEYTKSVSNKWKQFLISSIASTFQSISVARAALVYFGKFGESENDMKESILNFVNYTKYSNKEAELQEEDNIEEYRDIISLIDAYAYTLKIAHDESTNIENLYDFDDTSIALSNLLKTVYEQNNFNFIDNNDASDWKKLSLKLNLPGNVKFVLFNAWKTLYEIRQNKLEYLTSNNLSIYLANSICLVNDLEQTLLPELEFLYAYNLAQQRQLEPATSFLKSVTLEKFPEHYKSWHLLALCDSAVNEDKETAFKIVCSVLEAMKLSLEQNKLTPSDRWQYIHLQLTQLSIVEDNFGTSEALDLLPEVLELYSTLFPEGSEDSFNLGTEVSQSKEYLLQTIWNFAANMYMNINEEFLEQADDAITEAVNVSKKFKNLNCNITKGNLFLTQEAPNKALKEFEYVLHYDKYNLEALLGLAEIVLDSGKNEKTSNSPDEYYTLVPQNNMKQRTYSNNIFANEKDQLATIARLKYLLEYATSHKVEAYYSAEIWWYLSLIYEKYQDKRYKSSIMNCIRFKEATPIRSFKFCNY</sequence>
<dbReference type="GO" id="GO:0005886">
    <property type="term" value="C:plasma membrane"/>
    <property type="evidence" value="ECO:0007669"/>
    <property type="project" value="UniProtKB-SubCell"/>
</dbReference>
<evidence type="ECO:0000256" key="4">
    <source>
        <dbReference type="ARBA" id="ARBA00022583"/>
    </source>
</evidence>
<dbReference type="PANTHER" id="PTHR23083:SF464">
    <property type="entry name" value="TETRATRICOPEPTIDE REPEAT DOMAIN 7, ISOFORM A"/>
    <property type="match status" value="1"/>
</dbReference>
<dbReference type="GO" id="GO:0072659">
    <property type="term" value="P:protein localization to plasma membrane"/>
    <property type="evidence" value="ECO:0007669"/>
    <property type="project" value="EnsemblFungi"/>
</dbReference>
<comment type="similarity">
    <text evidence="5">Belongs to the YPP1 family.</text>
</comment>
<reference evidence="7 8" key="1">
    <citation type="journal article" date="2011" name="Proc. Natl. Acad. Sci. U.S.A.">
        <title>Evolutionary erosion of yeast sex chromosomes by mating-type switching accidents.</title>
        <authorList>
            <person name="Gordon J.L."/>
            <person name="Armisen D."/>
            <person name="Proux-Wera E."/>
            <person name="Oheigeartaigh S.S."/>
            <person name="Byrne K.P."/>
            <person name="Wolfe K.H."/>
        </authorList>
    </citation>
    <scope>NUCLEOTIDE SEQUENCE [LARGE SCALE GENOMIC DNA]</scope>
    <source>
        <strain evidence="8">ATCC 24235 / CBS 4417 / NBRC 1672 / NRRL Y-8282 / UCD 70-5</strain>
    </source>
</reference>
<evidence type="ECO:0000256" key="2">
    <source>
        <dbReference type="ARBA" id="ARBA00004413"/>
    </source>
</evidence>
<dbReference type="KEGG" id="tpf:TPHA_0A04780"/>
<keyword evidence="8" id="KW-1185">Reference proteome</keyword>
<dbReference type="PANTHER" id="PTHR23083">
    <property type="entry name" value="TETRATRICOPEPTIDE REPEAT PROTEIN, TPR"/>
    <property type="match status" value="1"/>
</dbReference>
<dbReference type="EMBL" id="HE612856">
    <property type="protein sequence ID" value="CCE61553.1"/>
    <property type="molecule type" value="Genomic_DNA"/>
</dbReference>
<dbReference type="GO" id="GO:0005768">
    <property type="term" value="C:endosome"/>
    <property type="evidence" value="ECO:0007669"/>
    <property type="project" value="EnsemblFungi"/>
</dbReference>
<dbReference type="GO" id="GO:0005829">
    <property type="term" value="C:cytosol"/>
    <property type="evidence" value="ECO:0007669"/>
    <property type="project" value="EnsemblFungi"/>
</dbReference>
<evidence type="ECO:0000256" key="3">
    <source>
        <dbReference type="ARBA" id="ARBA00004463"/>
    </source>
</evidence>
<evidence type="ECO:0000256" key="5">
    <source>
        <dbReference type="ARBA" id="ARBA00038251"/>
    </source>
</evidence>
<comment type="function">
    <text evidence="1">Involved in endocytosis.</text>
</comment>
<name>G8BNS5_TETPH</name>
<dbReference type="Proteomes" id="UP000005666">
    <property type="component" value="Chromosome 1"/>
</dbReference>
<organism evidence="7 8">
    <name type="scientific">Tetrapisispora phaffii (strain ATCC 24235 / CBS 4417 / NBRC 1672 / NRRL Y-8282 / UCD 70-5)</name>
    <name type="common">Yeast</name>
    <name type="synonym">Fabospora phaffii</name>
    <dbReference type="NCBI Taxonomy" id="1071381"/>
    <lineage>
        <taxon>Eukaryota</taxon>
        <taxon>Fungi</taxon>
        <taxon>Dikarya</taxon>
        <taxon>Ascomycota</taxon>
        <taxon>Saccharomycotina</taxon>
        <taxon>Saccharomycetes</taxon>
        <taxon>Saccharomycetales</taxon>
        <taxon>Saccharomycetaceae</taxon>
        <taxon>Tetrapisispora</taxon>
    </lineage>
</organism>
<evidence type="ECO:0000313" key="8">
    <source>
        <dbReference type="Proteomes" id="UP000005666"/>
    </source>
</evidence>
<proteinExistence type="inferred from homology"/>
<dbReference type="SUPFAM" id="SSF48452">
    <property type="entry name" value="TPR-like"/>
    <property type="match status" value="1"/>
</dbReference>
<dbReference type="InterPro" id="IPR051722">
    <property type="entry name" value="Endocytosis_PI4K-reg_protein"/>
</dbReference>
<dbReference type="Gene3D" id="1.25.40.10">
    <property type="entry name" value="Tetratricopeptide repeat domain"/>
    <property type="match status" value="1"/>
</dbReference>
<evidence type="ECO:0000313" key="7">
    <source>
        <dbReference type="EMBL" id="CCE61553.1"/>
    </source>
</evidence>
<dbReference type="RefSeq" id="XP_003683987.1">
    <property type="nucleotide sequence ID" value="XM_003683939.1"/>
</dbReference>
<dbReference type="GO" id="GO:0030479">
    <property type="term" value="C:actin cortical patch"/>
    <property type="evidence" value="ECO:0007669"/>
    <property type="project" value="EnsemblFungi"/>
</dbReference>
<dbReference type="InterPro" id="IPR011990">
    <property type="entry name" value="TPR-like_helical_dom_sf"/>
</dbReference>
<accession>G8BNS5</accession>
<evidence type="ECO:0000256" key="6">
    <source>
        <dbReference type="ARBA" id="ARBA00039231"/>
    </source>
</evidence>
<dbReference type="eggNOG" id="ENOG502QV6B">
    <property type="taxonomic scope" value="Eukaryota"/>
</dbReference>
<protein>
    <recommendedName>
        <fullName evidence="6">Cargo-transport protein YPP1</fullName>
    </recommendedName>
</protein>
<dbReference type="GeneID" id="11532706"/>
<dbReference type="GO" id="GO:0006623">
    <property type="term" value="P:protein targeting to vacuole"/>
    <property type="evidence" value="ECO:0007669"/>
    <property type="project" value="EnsemblFungi"/>
</dbReference>
<dbReference type="OrthoDB" id="29013at2759"/>
<comment type="subcellular location">
    <subcellularLocation>
        <location evidence="2">Cell membrane</location>
        <topology evidence="2">Peripheral membrane protein</topology>
        <orientation evidence="2">Cytoplasmic side</orientation>
    </subcellularLocation>
    <subcellularLocation>
        <location evidence="3">Cytoplasmic granule</location>
    </subcellularLocation>
</comment>
<dbReference type="STRING" id="1071381.G8BNS5"/>